<dbReference type="GO" id="GO:0005634">
    <property type="term" value="C:nucleus"/>
    <property type="evidence" value="ECO:0007669"/>
    <property type="project" value="UniProtKB-SubCell"/>
</dbReference>
<evidence type="ECO:0000256" key="12">
    <source>
        <dbReference type="ARBA" id="ARBA00023163"/>
    </source>
</evidence>
<evidence type="ECO:0000256" key="14">
    <source>
        <dbReference type="ARBA" id="ARBA00031083"/>
    </source>
</evidence>
<comment type="cofactor">
    <cofactor evidence="1">
        <name>Fe(2+)</name>
        <dbReference type="ChEBI" id="CHEBI:29033"/>
    </cofactor>
</comment>
<organism evidence="20 21">
    <name type="scientific">Cyphellophora europaea (strain CBS 101466)</name>
    <name type="common">Phialophora europaea</name>
    <dbReference type="NCBI Taxonomy" id="1220924"/>
    <lineage>
        <taxon>Eukaryota</taxon>
        <taxon>Fungi</taxon>
        <taxon>Dikarya</taxon>
        <taxon>Ascomycota</taxon>
        <taxon>Pezizomycotina</taxon>
        <taxon>Eurotiomycetes</taxon>
        <taxon>Chaetothyriomycetidae</taxon>
        <taxon>Chaetothyriales</taxon>
        <taxon>Cyphellophoraceae</taxon>
        <taxon>Cyphellophora</taxon>
    </lineage>
</organism>
<feature type="compositionally biased region" description="Polar residues" evidence="17">
    <location>
        <begin position="1097"/>
        <end position="1107"/>
    </location>
</feature>
<comment type="catalytic activity">
    <reaction evidence="15">
        <text>N(6),N(6)-dimethyl-L-lysyl(36)-[histone H3] + 2 2-oxoglutarate + 2 O2 = L-lysyl(36)-[histone H3] + 2 formaldehyde + 2 succinate + 2 CO2</text>
        <dbReference type="Rhea" id="RHEA:42032"/>
        <dbReference type="Rhea" id="RHEA-COMP:9785"/>
        <dbReference type="Rhea" id="RHEA-COMP:9787"/>
        <dbReference type="ChEBI" id="CHEBI:15379"/>
        <dbReference type="ChEBI" id="CHEBI:16526"/>
        <dbReference type="ChEBI" id="CHEBI:16810"/>
        <dbReference type="ChEBI" id="CHEBI:16842"/>
        <dbReference type="ChEBI" id="CHEBI:29969"/>
        <dbReference type="ChEBI" id="CHEBI:30031"/>
        <dbReference type="ChEBI" id="CHEBI:61976"/>
        <dbReference type="EC" id="1.14.11.27"/>
    </reaction>
</comment>
<dbReference type="Pfam" id="PF00628">
    <property type="entry name" value="PHD"/>
    <property type="match status" value="1"/>
</dbReference>
<dbReference type="SMART" id="SM00558">
    <property type="entry name" value="JmjC"/>
    <property type="match status" value="1"/>
</dbReference>
<evidence type="ECO:0000256" key="10">
    <source>
        <dbReference type="ARBA" id="ARBA00023004"/>
    </source>
</evidence>
<feature type="compositionally biased region" description="Low complexity" evidence="17">
    <location>
        <begin position="30"/>
        <end position="40"/>
    </location>
</feature>
<keyword evidence="9" id="KW-0560">Oxidoreductase</keyword>
<evidence type="ECO:0000256" key="5">
    <source>
        <dbReference type="ARBA" id="ARBA00015153"/>
    </source>
</evidence>
<evidence type="ECO:0000256" key="2">
    <source>
        <dbReference type="ARBA" id="ARBA00004123"/>
    </source>
</evidence>
<feature type="compositionally biased region" description="Polar residues" evidence="17">
    <location>
        <begin position="46"/>
        <end position="59"/>
    </location>
</feature>
<feature type="region of interest" description="Disordered" evidence="17">
    <location>
        <begin position="109"/>
        <end position="136"/>
    </location>
</feature>
<dbReference type="Proteomes" id="UP000030752">
    <property type="component" value="Unassembled WGS sequence"/>
</dbReference>
<evidence type="ECO:0000256" key="13">
    <source>
        <dbReference type="ARBA" id="ARBA00023242"/>
    </source>
</evidence>
<keyword evidence="7 16" id="KW-0863">Zinc-finger</keyword>
<dbReference type="InterPro" id="IPR019787">
    <property type="entry name" value="Znf_PHD-finger"/>
</dbReference>
<comment type="similarity">
    <text evidence="3">Belongs to the JHDM1 histone demethylase family.</text>
</comment>
<dbReference type="InterPro" id="IPR019786">
    <property type="entry name" value="Zinc_finger_PHD-type_CS"/>
</dbReference>
<feature type="region of interest" description="Disordered" evidence="17">
    <location>
        <begin position="928"/>
        <end position="1009"/>
    </location>
</feature>
<keyword evidence="21" id="KW-1185">Reference proteome</keyword>
<evidence type="ECO:0000256" key="17">
    <source>
        <dbReference type="SAM" id="MobiDB-lite"/>
    </source>
</evidence>
<proteinExistence type="inferred from homology"/>
<feature type="region of interest" description="Disordered" evidence="17">
    <location>
        <begin position="331"/>
        <end position="350"/>
    </location>
</feature>
<feature type="region of interest" description="Disordered" evidence="17">
    <location>
        <begin position="1063"/>
        <end position="1115"/>
    </location>
</feature>
<evidence type="ECO:0000256" key="1">
    <source>
        <dbReference type="ARBA" id="ARBA00001954"/>
    </source>
</evidence>
<feature type="compositionally biased region" description="Polar residues" evidence="17">
    <location>
        <begin position="1352"/>
        <end position="1365"/>
    </location>
</feature>
<dbReference type="OrthoDB" id="5876800at2759"/>
<dbReference type="Pfam" id="PF02373">
    <property type="entry name" value="JmjC"/>
    <property type="match status" value="1"/>
</dbReference>
<feature type="domain" description="PHD-type" evidence="18">
    <location>
        <begin position="361"/>
        <end position="421"/>
    </location>
</feature>
<evidence type="ECO:0000259" key="19">
    <source>
        <dbReference type="PROSITE" id="PS51184"/>
    </source>
</evidence>
<dbReference type="InterPro" id="IPR001965">
    <property type="entry name" value="Znf_PHD"/>
</dbReference>
<dbReference type="InterPro" id="IPR003347">
    <property type="entry name" value="JmjC_dom"/>
</dbReference>
<dbReference type="InterPro" id="IPR050690">
    <property type="entry name" value="JHDM1_Histone_Demethylase"/>
</dbReference>
<sequence length="1412" mass="157406">MPTSTLWRRGAAGHTYRGTSPEPLLPGDIEPLSPEPSLEPTVSAARPSTSSDHISNTTPLDGLGLSHAGSLPKSEHVYPELGIDSHGTARLHTRATEYHERVEYHQSGIQSWVPRHTSQNRNARSAKSPNHTRSGSTIDDLASAAIANSPTLTNGSPRPFHSNGHASGYVAPRPSTSHISPTEFHNSYEHPAKRIKSDRLPTVEWGAQPSRPITSYEPNQNRPPDAEAAALLLALGQEVNFSKQITPSIPHAQLHRSSDPEPQRIIPGDRMQTYDRTGQTRWPSPDMMEVDQHEREEYLYDLPAAAAATDSQWDGRPSSSGHQQLEATFSDSGDATRFHEPIAPPLNQKKPRRLKPELLQVEVCAECGKTEQRIADGDEGTIEWIQCNACNRWFHTHCAGIRSKAEARTVDKFICKKCEPDHGSTTYVRTSSRARTAIDYAGLNQGVIKSSVETSLHHYIQPLKTGKYAIQADDFARVRPELLTAEFMQSFDNMKRPFVVPAAWNPRFGAAREIERPESDESSSTMLVDIDGKQLGPDYGPTEDVVKERVIDCDQDLLDMVMPRDLTVRKVAELVGPEHSLGVIDVKTQETKGIWTVGKWADYYEEPGEKPIRNVISLEVSETPLGRVLRRPKAVRDLDLEDSVWPFERYPDKKKKSVQFYCLMSVADSYTDFHIDFGGSSVYYHILKGTKVFFFIPPEDKYLRKYEQWCNSSNQNDTWLPDLCDGNVTRVDLHEGDTAFIPAGWIHSVWTPEDSLVIGGNFLTPIDYELQIRVAAIEKNTGVGANFRYPFFQKVMWYTLIKYLEDDPVPGDVMEDFQTDPDYMYLRAHPIWQEIDDLRIDAEPQTAEYNFRHYPKSEIMGLEALRDYLYRTARIAADLPVENISKKAIEAVKRSIPKEHGDPLELIKTFAIWCAWKIGHEKAPGWVYSDDQELPETDKKPKKAKPDRIPGERTSSRRAAQAQSYEQQDELRNREPSFPSVVTPYKPGESASGVSSDIGRKPKPAQPKSAMVRMACDACRKRRVKCRHREEPLPTLDAKPPFSRSQSPLEFVAMQDGLVPTSGDNFLQLNGTPSSNSTAPQNNLLSMDAQMTDPPNFMTNGLTPPSSKKSRSKACDECRKSKRRCVHDEFGRVDPAKAAEPAKPRGSTSSKRPARPSDGDIQVKRSRLDSSASTKVPVDIEAMIDPALLGDPAGNHEQLNNSVEIDYNQTEPAVFSSAHTDAMQVDSMPARSLTSASTTVKEDPDQIQPNPSAHQPTIELSTGYAVPEHAIDDELEPESEPKGERTPHTSNSPVSQRHSSRQPKQVQRFIPEAHRSPSKAQPNPARRGSSAVSGHTVINSTKSRRSSSNTSATIFNGLSASTKGQATVEAIARPGSKGRESTAESDLDPDEKLARDLHAEEHGLRRRQSMRV</sequence>
<keyword evidence="11" id="KW-0805">Transcription regulation</keyword>
<protein>
    <recommendedName>
        <fullName evidence="5">JmjC domain-containing histone demethylation protein 1</fullName>
        <ecNumber evidence="4">1.14.11.27</ecNumber>
    </recommendedName>
    <alternativeName>
        <fullName evidence="14">[Histone-H3]-lysine-36 demethylase 1</fullName>
    </alternativeName>
</protein>
<keyword evidence="13" id="KW-0539">Nucleus</keyword>
<dbReference type="RefSeq" id="XP_008718118.1">
    <property type="nucleotide sequence ID" value="XM_008719896.1"/>
</dbReference>
<evidence type="ECO:0000256" key="7">
    <source>
        <dbReference type="ARBA" id="ARBA00022771"/>
    </source>
</evidence>
<dbReference type="SMART" id="SM00249">
    <property type="entry name" value="PHD"/>
    <property type="match status" value="1"/>
</dbReference>
<dbReference type="VEuPathDB" id="FungiDB:HMPREF1541_05556"/>
<evidence type="ECO:0000259" key="18">
    <source>
        <dbReference type="PROSITE" id="PS50016"/>
    </source>
</evidence>
<keyword evidence="8" id="KW-0862">Zinc</keyword>
<dbReference type="PROSITE" id="PS50016">
    <property type="entry name" value="ZF_PHD_2"/>
    <property type="match status" value="1"/>
</dbReference>
<dbReference type="HOGENOM" id="CLU_002979_0_1_1"/>
<dbReference type="GO" id="GO:0140680">
    <property type="term" value="F:histone H3K36me/H3K36me2 demethylase activity"/>
    <property type="evidence" value="ECO:0007669"/>
    <property type="project" value="UniProtKB-EC"/>
</dbReference>
<gene>
    <name evidence="20" type="ORF">HMPREF1541_05556</name>
</gene>
<dbReference type="eggNOG" id="KOG1633">
    <property type="taxonomic scope" value="Eukaryota"/>
</dbReference>
<evidence type="ECO:0000256" key="6">
    <source>
        <dbReference type="ARBA" id="ARBA00022723"/>
    </source>
</evidence>
<evidence type="ECO:0000256" key="3">
    <source>
        <dbReference type="ARBA" id="ARBA00008037"/>
    </source>
</evidence>
<dbReference type="PROSITE" id="PS01359">
    <property type="entry name" value="ZF_PHD_1"/>
    <property type="match status" value="1"/>
</dbReference>
<dbReference type="STRING" id="1220924.W2RU87"/>
<accession>W2RU87</accession>
<dbReference type="GO" id="GO:0000981">
    <property type="term" value="F:DNA-binding transcription factor activity, RNA polymerase II-specific"/>
    <property type="evidence" value="ECO:0007669"/>
    <property type="project" value="InterPro"/>
</dbReference>
<evidence type="ECO:0000313" key="21">
    <source>
        <dbReference type="Proteomes" id="UP000030752"/>
    </source>
</evidence>
<feature type="compositionally biased region" description="Basic and acidic residues" evidence="17">
    <location>
        <begin position="1390"/>
        <end position="1403"/>
    </location>
</feature>
<evidence type="ECO:0000256" key="4">
    <source>
        <dbReference type="ARBA" id="ARBA00013246"/>
    </source>
</evidence>
<feature type="compositionally biased region" description="Basic and acidic residues" evidence="17">
    <location>
        <begin position="936"/>
        <end position="955"/>
    </location>
</feature>
<feature type="compositionally biased region" description="Polar residues" evidence="17">
    <location>
        <begin position="1288"/>
        <end position="1305"/>
    </location>
</feature>
<keyword evidence="10" id="KW-0408">Iron</keyword>
<feature type="region of interest" description="Disordered" evidence="17">
    <location>
        <begin position="1135"/>
        <end position="1412"/>
    </location>
</feature>
<dbReference type="SUPFAM" id="SSF57903">
    <property type="entry name" value="FYVE/PHD zinc finger"/>
    <property type="match status" value="1"/>
</dbReference>
<dbReference type="GeneID" id="19972895"/>
<evidence type="ECO:0000256" key="16">
    <source>
        <dbReference type="PROSITE-ProRule" id="PRU00146"/>
    </source>
</evidence>
<feature type="region of interest" description="Disordered" evidence="17">
    <location>
        <begin position="1"/>
        <end position="68"/>
    </location>
</feature>
<dbReference type="GO" id="GO:0008270">
    <property type="term" value="F:zinc ion binding"/>
    <property type="evidence" value="ECO:0007669"/>
    <property type="project" value="UniProtKB-KW"/>
</dbReference>
<dbReference type="EC" id="1.14.11.27" evidence="4"/>
<evidence type="ECO:0000313" key="20">
    <source>
        <dbReference type="EMBL" id="ETN39333.1"/>
    </source>
</evidence>
<dbReference type="InParanoid" id="W2RU87"/>
<dbReference type="Gene3D" id="2.60.120.650">
    <property type="entry name" value="Cupin"/>
    <property type="match status" value="2"/>
</dbReference>
<feature type="domain" description="JmjC" evidence="19">
    <location>
        <begin position="620"/>
        <end position="779"/>
    </location>
</feature>
<feature type="compositionally biased region" description="Polar residues" evidence="17">
    <location>
        <begin position="174"/>
        <end position="185"/>
    </location>
</feature>
<dbReference type="PROSITE" id="PS51184">
    <property type="entry name" value="JMJC"/>
    <property type="match status" value="1"/>
</dbReference>
<feature type="compositionally biased region" description="Polar residues" evidence="17">
    <location>
        <begin position="116"/>
        <end position="136"/>
    </location>
</feature>
<feature type="compositionally biased region" description="Polar residues" evidence="17">
    <location>
        <begin position="1197"/>
        <end position="1211"/>
    </location>
</feature>
<feature type="compositionally biased region" description="Basic and acidic residues" evidence="17">
    <location>
        <begin position="1155"/>
        <end position="1168"/>
    </location>
</feature>
<dbReference type="CDD" id="cd00067">
    <property type="entry name" value="GAL4"/>
    <property type="match status" value="2"/>
</dbReference>
<feature type="compositionally biased region" description="Basic and acidic residues" evidence="17">
    <location>
        <begin position="186"/>
        <end position="201"/>
    </location>
</feature>
<dbReference type="PANTHER" id="PTHR23123">
    <property type="entry name" value="PHD/F-BOX CONTAINING PROTEIN"/>
    <property type="match status" value="1"/>
</dbReference>
<evidence type="ECO:0000256" key="15">
    <source>
        <dbReference type="ARBA" id="ARBA00047915"/>
    </source>
</evidence>
<dbReference type="CDD" id="cd15517">
    <property type="entry name" value="PHD_TCF19_like"/>
    <property type="match status" value="1"/>
</dbReference>
<feature type="compositionally biased region" description="Polar residues" evidence="17">
    <location>
        <begin position="1247"/>
        <end position="1260"/>
    </location>
</feature>
<dbReference type="EMBL" id="KB822721">
    <property type="protein sequence ID" value="ETN39333.1"/>
    <property type="molecule type" value="Genomic_DNA"/>
</dbReference>
<dbReference type="InterPro" id="IPR001138">
    <property type="entry name" value="Zn2Cys6_DnaBD"/>
</dbReference>
<feature type="compositionally biased region" description="Polar residues" evidence="17">
    <location>
        <begin position="957"/>
        <end position="966"/>
    </location>
</feature>
<evidence type="ECO:0000256" key="8">
    <source>
        <dbReference type="ARBA" id="ARBA00022833"/>
    </source>
</evidence>
<dbReference type="SUPFAM" id="SSF51197">
    <property type="entry name" value="Clavaminate synthase-like"/>
    <property type="match status" value="1"/>
</dbReference>
<evidence type="ECO:0000256" key="11">
    <source>
        <dbReference type="ARBA" id="ARBA00023015"/>
    </source>
</evidence>
<reference evidence="20 21" key="1">
    <citation type="submission" date="2013-03" db="EMBL/GenBank/DDBJ databases">
        <title>The Genome Sequence of Phialophora europaea CBS 101466.</title>
        <authorList>
            <consortium name="The Broad Institute Genomics Platform"/>
            <person name="Cuomo C."/>
            <person name="de Hoog S."/>
            <person name="Gorbushina A."/>
            <person name="Walker B."/>
            <person name="Young S.K."/>
            <person name="Zeng Q."/>
            <person name="Gargeya S."/>
            <person name="Fitzgerald M."/>
            <person name="Haas B."/>
            <person name="Abouelleil A."/>
            <person name="Allen A.W."/>
            <person name="Alvarado L."/>
            <person name="Arachchi H.M."/>
            <person name="Berlin A.M."/>
            <person name="Chapman S.B."/>
            <person name="Gainer-Dewar J."/>
            <person name="Goldberg J."/>
            <person name="Griggs A."/>
            <person name="Gujja S."/>
            <person name="Hansen M."/>
            <person name="Howarth C."/>
            <person name="Imamovic A."/>
            <person name="Ireland A."/>
            <person name="Larimer J."/>
            <person name="McCowan C."/>
            <person name="Murphy C."/>
            <person name="Pearson M."/>
            <person name="Poon T.W."/>
            <person name="Priest M."/>
            <person name="Roberts A."/>
            <person name="Saif S."/>
            <person name="Shea T."/>
            <person name="Sisk P."/>
            <person name="Sykes S."/>
            <person name="Wortman J."/>
            <person name="Nusbaum C."/>
            <person name="Birren B."/>
        </authorList>
    </citation>
    <scope>NUCLEOTIDE SEQUENCE [LARGE SCALE GENOMIC DNA]</scope>
    <source>
        <strain evidence="20 21">CBS 101466</strain>
    </source>
</reference>
<evidence type="ECO:0000256" key="9">
    <source>
        <dbReference type="ARBA" id="ARBA00023002"/>
    </source>
</evidence>
<comment type="subcellular location">
    <subcellularLocation>
        <location evidence="2">Nucleus</location>
    </subcellularLocation>
</comment>
<keyword evidence="12" id="KW-0804">Transcription</keyword>
<feature type="region of interest" description="Disordered" evidence="17">
    <location>
        <begin position="148"/>
        <end position="201"/>
    </location>
</feature>
<keyword evidence="6" id="KW-0479">Metal-binding</keyword>
<name>W2RU87_CYPE1</name>
<dbReference type="InterPro" id="IPR011011">
    <property type="entry name" value="Znf_FYVE_PHD"/>
</dbReference>
<feature type="compositionally biased region" description="Polar residues" evidence="17">
    <location>
        <begin position="1063"/>
        <end position="1085"/>
    </location>
</feature>